<gene>
    <name evidence="2" type="ORF">I5V89_02675</name>
</gene>
<accession>A0AA40YAJ3</accession>
<dbReference type="AlphaFoldDB" id="A0AA40YAJ3"/>
<dbReference type="EMBL" id="JADUOV010000001">
    <property type="protein sequence ID" value="MBH1788771.1"/>
    <property type="molecule type" value="Genomic_DNA"/>
</dbReference>
<evidence type="ECO:0008006" key="4">
    <source>
        <dbReference type="Google" id="ProtNLM"/>
    </source>
</evidence>
<evidence type="ECO:0000313" key="3">
    <source>
        <dbReference type="Proteomes" id="UP000634179"/>
    </source>
</evidence>
<name>A0AA40YAJ3_STEMA</name>
<reference evidence="2" key="1">
    <citation type="submission" date="2020-11" db="EMBL/GenBank/DDBJ databases">
        <title>Enhanced detection system for hospital associated transmission using whole genome sequencing surveillance.</title>
        <authorList>
            <person name="Harrison L.H."/>
            <person name="Van Tyne D."/>
            <person name="Marsh J.W."/>
            <person name="Griffith M.P."/>
            <person name="Snyder D.J."/>
            <person name="Cooper V.S."/>
            <person name="Mustapha M."/>
        </authorList>
    </citation>
    <scope>NUCLEOTIDE SEQUENCE</scope>
    <source>
        <strain evidence="2">STEN00053</strain>
    </source>
</reference>
<evidence type="ECO:0000313" key="2">
    <source>
        <dbReference type="EMBL" id="MBH1788771.1"/>
    </source>
</evidence>
<comment type="caution">
    <text evidence="2">The sequence shown here is derived from an EMBL/GenBank/DDBJ whole genome shotgun (WGS) entry which is preliminary data.</text>
</comment>
<dbReference type="Proteomes" id="UP000634179">
    <property type="component" value="Unassembled WGS sequence"/>
</dbReference>
<organism evidence="2 3">
    <name type="scientific">Stenotrophomonas maltophilia</name>
    <name type="common">Pseudomonas maltophilia</name>
    <name type="synonym">Xanthomonas maltophilia</name>
    <dbReference type="NCBI Taxonomy" id="40324"/>
    <lineage>
        <taxon>Bacteria</taxon>
        <taxon>Pseudomonadati</taxon>
        <taxon>Pseudomonadota</taxon>
        <taxon>Gammaproteobacteria</taxon>
        <taxon>Lysobacterales</taxon>
        <taxon>Lysobacteraceae</taxon>
        <taxon>Stenotrophomonas</taxon>
        <taxon>Stenotrophomonas maltophilia group</taxon>
    </lineage>
</organism>
<feature type="region of interest" description="Disordered" evidence="1">
    <location>
        <begin position="26"/>
        <end position="47"/>
    </location>
</feature>
<sequence>MSKYSDLIQATAERMLDLMKQGTIPWRRPWNDPDAPKNGSINGPWNC</sequence>
<proteinExistence type="predicted"/>
<evidence type="ECO:0000256" key="1">
    <source>
        <dbReference type="SAM" id="MobiDB-lite"/>
    </source>
</evidence>
<protein>
    <recommendedName>
        <fullName evidence="4">DUF1738 domain-containing protein</fullName>
    </recommendedName>
</protein>